<comment type="caution">
    <text evidence="2">The sequence shown here is derived from an EMBL/GenBank/DDBJ whole genome shotgun (WGS) entry which is preliminary data.</text>
</comment>
<evidence type="ECO:0000313" key="2">
    <source>
        <dbReference type="EMBL" id="KJF79111.1"/>
    </source>
</evidence>
<dbReference type="Pfam" id="PF11726">
    <property type="entry name" value="YagK_YfjJ_C"/>
    <property type="match status" value="1"/>
</dbReference>
<feature type="domain" description="YagK/YfjJ C-terminal" evidence="1">
    <location>
        <begin position="24"/>
        <end position="191"/>
    </location>
</feature>
<organism evidence="2 3">
    <name type="scientific">Morganella morganii</name>
    <name type="common">Proteus morganii</name>
    <dbReference type="NCBI Taxonomy" id="582"/>
    <lineage>
        <taxon>Bacteria</taxon>
        <taxon>Pseudomonadati</taxon>
        <taxon>Pseudomonadota</taxon>
        <taxon>Gammaproteobacteria</taxon>
        <taxon>Enterobacterales</taxon>
        <taxon>Morganellaceae</taxon>
        <taxon>Morganella</taxon>
    </lineage>
</organism>
<dbReference type="InterPro" id="IPR057271">
    <property type="entry name" value="YagK_YfjJ_C"/>
</dbReference>
<gene>
    <name evidence="2" type="ORF">UA45_01580</name>
</gene>
<evidence type="ECO:0000313" key="3">
    <source>
        <dbReference type="Proteomes" id="UP000032582"/>
    </source>
</evidence>
<accession>A0A0D8LDC2</accession>
<name>A0A0D8LDC2_MORMO</name>
<dbReference type="AlphaFoldDB" id="A0A0D8LDC2"/>
<dbReference type="PATRIC" id="fig|582.24.peg.478"/>
<proteinExistence type="predicted"/>
<evidence type="ECO:0000259" key="1">
    <source>
        <dbReference type="Pfam" id="PF11726"/>
    </source>
</evidence>
<sequence>MKTYNPYYQQRTESVIKNALIELTRIMALRVDLRLPPDYPDSPDDSKVITRFFDSLKAKLRYDTAGKASRWGRNLNNPLYYIWVREYGEMNNRRHYHLVLLVNKDIYHSPGVYNGRNNLASFIQQAWCSATSLAWPVHSRLVHFPEHGVVYLDRNSPELPAQLAALKQRTDYLAKDHTKPYHDGFRSFGTSR</sequence>
<dbReference type="EMBL" id="JZSH01000007">
    <property type="protein sequence ID" value="KJF79111.1"/>
    <property type="molecule type" value="Genomic_DNA"/>
</dbReference>
<dbReference type="Proteomes" id="UP000032582">
    <property type="component" value="Unassembled WGS sequence"/>
</dbReference>
<protein>
    <recommendedName>
        <fullName evidence="1">YagK/YfjJ C-terminal domain-containing protein</fullName>
    </recommendedName>
</protein>
<reference evidence="2 3" key="1">
    <citation type="submission" date="2015-02" db="EMBL/GenBank/DDBJ databases">
        <title>Whole genome shotgun sequencing of cultured foodborne pathogen.</title>
        <authorList>
            <person name="Timme R."/>
            <person name="Allard M.W."/>
            <person name="Strain E."/>
            <person name="Evans P.S."/>
            <person name="Brown E."/>
        </authorList>
    </citation>
    <scope>NUCLEOTIDE SEQUENCE [LARGE SCALE GENOMIC DNA]</scope>
    <source>
        <strain evidence="2 3">GCSL-TSO-24</strain>
    </source>
</reference>